<sequence>MNQLHERGADVQIPITGYAAAANAASDLVNTSPTVRATTGEALPDPDALAAFLAGHDLRLDAVAGGRSPSAEDLWEVHLLRREVRGILETETEEQAVAGAAVLTGRAALRPVLLRDGDDRWQWHVPTAAGAPLADELAAVAGIGLLGTVRALGHERFRPCAAPGCRGVFADVSRSGRRLYCMPDLCGNRLNVANHRARRQAGSEAR</sequence>
<dbReference type="Gene3D" id="1.10.3300.10">
    <property type="entry name" value="Jann2411-like domain"/>
    <property type="match status" value="1"/>
</dbReference>
<dbReference type="InterPro" id="IPR023286">
    <property type="entry name" value="ABATE_dom_sf"/>
</dbReference>
<name>A0ABP5VTL8_9ACTN</name>
<dbReference type="EMBL" id="BAAARW010000006">
    <property type="protein sequence ID" value="GAA2409387.1"/>
    <property type="molecule type" value="Genomic_DNA"/>
</dbReference>
<protein>
    <recommendedName>
        <fullName evidence="1">Zinc finger CGNR domain-containing protein</fullName>
    </recommendedName>
</protein>
<evidence type="ECO:0000313" key="2">
    <source>
        <dbReference type="EMBL" id="GAA2409387.1"/>
    </source>
</evidence>
<dbReference type="Pfam" id="PF11706">
    <property type="entry name" value="zf-CGNR"/>
    <property type="match status" value="1"/>
</dbReference>
<dbReference type="SUPFAM" id="SSF160904">
    <property type="entry name" value="Jann2411-like"/>
    <property type="match status" value="1"/>
</dbReference>
<evidence type="ECO:0000259" key="1">
    <source>
        <dbReference type="Pfam" id="PF11706"/>
    </source>
</evidence>
<dbReference type="Proteomes" id="UP001501231">
    <property type="component" value="Unassembled WGS sequence"/>
</dbReference>
<gene>
    <name evidence="2" type="ORF">GCM10010191_17470</name>
</gene>
<organism evidence="2 3">
    <name type="scientific">Actinomadura vinacea</name>
    <dbReference type="NCBI Taxonomy" id="115336"/>
    <lineage>
        <taxon>Bacteria</taxon>
        <taxon>Bacillati</taxon>
        <taxon>Actinomycetota</taxon>
        <taxon>Actinomycetes</taxon>
        <taxon>Streptosporangiales</taxon>
        <taxon>Thermomonosporaceae</taxon>
        <taxon>Actinomadura</taxon>
    </lineage>
</organism>
<evidence type="ECO:0000313" key="3">
    <source>
        <dbReference type="Proteomes" id="UP001501231"/>
    </source>
</evidence>
<dbReference type="InterPro" id="IPR021005">
    <property type="entry name" value="Znf_CGNR"/>
</dbReference>
<dbReference type="Pfam" id="PF07336">
    <property type="entry name" value="ABATE"/>
    <property type="match status" value="1"/>
</dbReference>
<feature type="domain" description="Zinc finger CGNR" evidence="1">
    <location>
        <begin position="156"/>
        <end position="199"/>
    </location>
</feature>
<dbReference type="PANTHER" id="PTHR35525">
    <property type="entry name" value="BLL6575 PROTEIN"/>
    <property type="match status" value="1"/>
</dbReference>
<reference evidence="3" key="1">
    <citation type="journal article" date="2019" name="Int. J. Syst. Evol. Microbiol.">
        <title>The Global Catalogue of Microorganisms (GCM) 10K type strain sequencing project: providing services to taxonomists for standard genome sequencing and annotation.</title>
        <authorList>
            <consortium name="The Broad Institute Genomics Platform"/>
            <consortium name="The Broad Institute Genome Sequencing Center for Infectious Disease"/>
            <person name="Wu L."/>
            <person name="Ma J."/>
        </authorList>
    </citation>
    <scope>NUCLEOTIDE SEQUENCE [LARGE SCALE GENOMIC DNA]</scope>
    <source>
        <strain evidence="3">JCM 3325</strain>
    </source>
</reference>
<keyword evidence="3" id="KW-1185">Reference proteome</keyword>
<proteinExistence type="predicted"/>
<dbReference type="InterPro" id="IPR010852">
    <property type="entry name" value="ABATE"/>
</dbReference>
<comment type="caution">
    <text evidence="2">The sequence shown here is derived from an EMBL/GenBank/DDBJ whole genome shotgun (WGS) entry which is preliminary data.</text>
</comment>
<dbReference type="PANTHER" id="PTHR35525:SF3">
    <property type="entry name" value="BLL6575 PROTEIN"/>
    <property type="match status" value="1"/>
</dbReference>
<accession>A0ABP5VTL8</accession>